<keyword evidence="2 6" id="KW-1003">Cell membrane</keyword>
<dbReference type="Gene3D" id="1.20.1530.10">
    <property type="entry name" value="Na+/H+ antiporter like domain"/>
    <property type="match status" value="1"/>
</dbReference>
<comment type="subcellular location">
    <subcellularLocation>
        <location evidence="1">Cell inner membrane</location>
        <topology evidence="1">Multi-pass membrane protein</topology>
    </subcellularLocation>
    <subcellularLocation>
        <location evidence="6">Cell membrane</location>
        <topology evidence="6">Multi-pass membrane protein</topology>
    </subcellularLocation>
</comment>
<feature type="transmembrane region" description="Helical" evidence="6">
    <location>
        <begin position="72"/>
        <end position="90"/>
    </location>
</feature>
<dbReference type="InterPro" id="IPR023171">
    <property type="entry name" value="Na/H_antiporter_dom_sf"/>
</dbReference>
<dbReference type="EMBL" id="QKZK01000002">
    <property type="protein sequence ID" value="PZX20309.1"/>
    <property type="molecule type" value="Genomic_DNA"/>
</dbReference>
<protein>
    <recommendedName>
        <fullName evidence="6">Na(+)/H(+) antiporter NhaA</fullName>
    </recommendedName>
    <alternativeName>
        <fullName evidence="6">Sodium/proton antiporter NhaA</fullName>
    </alternativeName>
</protein>
<feature type="transmembrane region" description="Helical" evidence="6">
    <location>
        <begin position="382"/>
        <end position="407"/>
    </location>
</feature>
<evidence type="ECO:0000256" key="2">
    <source>
        <dbReference type="ARBA" id="ARBA00022475"/>
    </source>
</evidence>
<sequence length="445" mass="48951">MKLRIKPRRAVALGRSYEKFTSLFSGSGIMLMIATAIAVIWANSSYADSYHHLWHETHFTIGFDNFNLNKSLIHWINDALMAIFFFVVGLEIKRELVVGELNSVKRAVLPFFGALGGMLVPVLIFKLFGLQGEAGGGWGIAMATDIAFTIAVLALLGSKVPMSLKIFLTALAIIDDLGAVLVIAIFYTSTINWTFLLVSTLPMLFLYIMNRLNVQNVWPYTISGIIIWAMFLFSGIHATIAGVLVAFFIPVHPKVHFEHFVPRIRRQIKMFLKSNDPNTFILTEHQLDAIGNLQHLSRKVQSPLQAMEHDLSRTVTYIILPLFALANAGVSFHHTGGGDSSMFTALPIAIAVSLILGKCIGITFFSWLAVKIKLAHKPDGTNWMSFIGLGLLGGIGFTMSLFIATLAFQSEALIAQAKIGIFGGSIMAGALGFIVLKYTLKSKKR</sequence>
<keyword evidence="6" id="KW-0813">Transport</keyword>
<evidence type="ECO:0000256" key="4">
    <source>
        <dbReference type="ARBA" id="ARBA00022989"/>
    </source>
</evidence>
<dbReference type="GO" id="GO:0005886">
    <property type="term" value="C:plasma membrane"/>
    <property type="evidence" value="ECO:0007669"/>
    <property type="project" value="UniProtKB-SubCell"/>
</dbReference>
<keyword evidence="3 6" id="KW-0812">Transmembrane</keyword>
<name>A0A2W7QEH1_9BACT</name>
<dbReference type="RefSeq" id="WP_111444044.1">
    <property type="nucleotide sequence ID" value="NZ_QKZK01000002.1"/>
</dbReference>
<keyword evidence="8" id="KW-1185">Reference proteome</keyword>
<evidence type="ECO:0000256" key="6">
    <source>
        <dbReference type="HAMAP-Rule" id="MF_01844"/>
    </source>
</evidence>
<accession>A0A2W7QEH1</accession>
<dbReference type="Pfam" id="PF06965">
    <property type="entry name" value="Na_H_antiport_1"/>
    <property type="match status" value="1"/>
</dbReference>
<keyword evidence="6" id="KW-0739">Sodium transport</keyword>
<evidence type="ECO:0000256" key="3">
    <source>
        <dbReference type="ARBA" id="ARBA00022692"/>
    </source>
</evidence>
<evidence type="ECO:0000256" key="1">
    <source>
        <dbReference type="ARBA" id="ARBA00004429"/>
    </source>
</evidence>
<dbReference type="AlphaFoldDB" id="A0A2W7QEH1"/>
<keyword evidence="6" id="KW-0050">Antiport</keyword>
<reference evidence="7 8" key="1">
    <citation type="submission" date="2018-06" db="EMBL/GenBank/DDBJ databases">
        <title>Genomic Encyclopedia of Archaeal and Bacterial Type Strains, Phase II (KMG-II): from individual species to whole genera.</title>
        <authorList>
            <person name="Goeker M."/>
        </authorList>
    </citation>
    <scope>NUCLEOTIDE SEQUENCE [LARGE SCALE GENOMIC DNA]</scope>
    <source>
        <strain evidence="7 8">DSM 6779</strain>
    </source>
</reference>
<comment type="caution">
    <text evidence="7">The sequence shown here is derived from an EMBL/GenBank/DDBJ whole genome shotgun (WGS) entry which is preliminary data.</text>
</comment>
<organism evidence="7 8">
    <name type="scientific">Breznakibacter xylanolyticus</name>
    <dbReference type="NCBI Taxonomy" id="990"/>
    <lineage>
        <taxon>Bacteria</taxon>
        <taxon>Pseudomonadati</taxon>
        <taxon>Bacteroidota</taxon>
        <taxon>Bacteroidia</taxon>
        <taxon>Marinilabiliales</taxon>
        <taxon>Marinilabiliaceae</taxon>
        <taxon>Breznakibacter</taxon>
    </lineage>
</organism>
<comment type="similarity">
    <text evidence="6">Belongs to the NhaA Na(+)/H(+) (TC 2.A.33) antiporter family.</text>
</comment>
<dbReference type="GO" id="GO:0006885">
    <property type="term" value="P:regulation of pH"/>
    <property type="evidence" value="ECO:0007669"/>
    <property type="project" value="UniProtKB-UniRule"/>
</dbReference>
<comment type="caution">
    <text evidence="6">Lacks conserved residue(s) required for the propagation of feature annotation.</text>
</comment>
<keyword evidence="4 6" id="KW-1133">Transmembrane helix</keyword>
<dbReference type="OrthoDB" id="9808135at2"/>
<comment type="function">
    <text evidence="6">Na(+)/H(+) antiporter that extrudes sodium in exchange for external protons.</text>
</comment>
<evidence type="ECO:0000256" key="5">
    <source>
        <dbReference type="ARBA" id="ARBA00023136"/>
    </source>
</evidence>
<feature type="transmembrane region" description="Helical" evidence="6">
    <location>
        <begin position="136"/>
        <end position="156"/>
    </location>
</feature>
<gene>
    <name evidence="6" type="primary">nhaA</name>
    <name evidence="7" type="ORF">LX69_00306</name>
</gene>
<feature type="transmembrane region" description="Helical" evidence="6">
    <location>
        <begin position="419"/>
        <end position="440"/>
    </location>
</feature>
<feature type="transmembrane region" description="Helical" evidence="6">
    <location>
        <begin position="222"/>
        <end position="249"/>
    </location>
</feature>
<feature type="transmembrane region" description="Helical" evidence="6">
    <location>
        <begin position="20"/>
        <end position="42"/>
    </location>
</feature>
<keyword evidence="6" id="KW-0406">Ion transport</keyword>
<dbReference type="HAMAP" id="MF_01844">
    <property type="entry name" value="NhaA"/>
    <property type="match status" value="1"/>
</dbReference>
<dbReference type="Proteomes" id="UP000249239">
    <property type="component" value="Unassembled WGS sequence"/>
</dbReference>
<dbReference type="InterPro" id="IPR004670">
    <property type="entry name" value="NhaA"/>
</dbReference>
<proteinExistence type="inferred from homology"/>
<dbReference type="NCBIfam" id="TIGR00773">
    <property type="entry name" value="NhaA"/>
    <property type="match status" value="1"/>
</dbReference>
<dbReference type="PANTHER" id="PTHR30341:SF0">
    <property type="entry name" value="NA(+)_H(+) ANTIPORTER NHAA"/>
    <property type="match status" value="1"/>
</dbReference>
<evidence type="ECO:0000313" key="7">
    <source>
        <dbReference type="EMBL" id="PZX20309.1"/>
    </source>
</evidence>
<keyword evidence="5 6" id="KW-0472">Membrane</keyword>
<dbReference type="GO" id="GO:0015385">
    <property type="term" value="F:sodium:proton antiporter activity"/>
    <property type="evidence" value="ECO:0007669"/>
    <property type="project" value="UniProtKB-UniRule"/>
</dbReference>
<dbReference type="PANTHER" id="PTHR30341">
    <property type="entry name" value="SODIUM ION/PROTON ANTIPORTER NHAA-RELATED"/>
    <property type="match status" value="1"/>
</dbReference>
<evidence type="ECO:0000313" key="8">
    <source>
        <dbReference type="Proteomes" id="UP000249239"/>
    </source>
</evidence>
<comment type="catalytic activity">
    <reaction evidence="6">
        <text>Na(+)(in) + 2 H(+)(out) = Na(+)(out) + 2 H(+)(in)</text>
        <dbReference type="Rhea" id="RHEA:29251"/>
        <dbReference type="ChEBI" id="CHEBI:15378"/>
        <dbReference type="ChEBI" id="CHEBI:29101"/>
    </reaction>
</comment>
<feature type="transmembrane region" description="Helical" evidence="6">
    <location>
        <begin position="111"/>
        <end position="130"/>
    </location>
</feature>
<keyword evidence="6" id="KW-0915">Sodium</keyword>
<feature type="transmembrane region" description="Helical" evidence="6">
    <location>
        <begin position="348"/>
        <end position="370"/>
    </location>
</feature>